<evidence type="ECO:0000313" key="10">
    <source>
        <dbReference type="EMBL" id="CDY45093.1"/>
    </source>
</evidence>
<name>A0A078I7I7_BRANA</name>
<dbReference type="AlphaFoldDB" id="A0A078I7I7"/>
<dbReference type="GO" id="GO:0030599">
    <property type="term" value="F:pectinesterase activity"/>
    <property type="evidence" value="ECO:0007669"/>
    <property type="project" value="UniProtKB-UniRule"/>
</dbReference>
<accession>A0A078I7I7</accession>
<gene>
    <name evidence="10" type="primary">BnaA02g04830D</name>
    <name evidence="10" type="ORF">GSBRNA2T00081373001</name>
</gene>
<evidence type="ECO:0000256" key="5">
    <source>
        <dbReference type="ARBA" id="ARBA00023085"/>
    </source>
</evidence>
<feature type="signal peptide" evidence="8">
    <location>
        <begin position="1"/>
        <end position="25"/>
    </location>
</feature>
<feature type="domain" description="Pectinesterase catalytic" evidence="9">
    <location>
        <begin position="28"/>
        <end position="188"/>
    </location>
</feature>
<evidence type="ECO:0000313" key="11">
    <source>
        <dbReference type="Proteomes" id="UP000028999"/>
    </source>
</evidence>
<evidence type="ECO:0000256" key="3">
    <source>
        <dbReference type="ARBA" id="ARBA00013229"/>
    </source>
</evidence>
<reference evidence="10 11" key="1">
    <citation type="journal article" date="2014" name="Science">
        <title>Plant genetics. Early allopolyploid evolution in the post-Neolithic Brassica napus oilseed genome.</title>
        <authorList>
            <person name="Chalhoub B."/>
            <person name="Denoeud F."/>
            <person name="Liu S."/>
            <person name="Parkin I.A."/>
            <person name="Tang H."/>
            <person name="Wang X."/>
            <person name="Chiquet J."/>
            <person name="Belcram H."/>
            <person name="Tong C."/>
            <person name="Samans B."/>
            <person name="Correa M."/>
            <person name="Da Silva C."/>
            <person name="Just J."/>
            <person name="Falentin C."/>
            <person name="Koh C.S."/>
            <person name="Le Clainche I."/>
            <person name="Bernard M."/>
            <person name="Bento P."/>
            <person name="Noel B."/>
            <person name="Labadie K."/>
            <person name="Alberti A."/>
            <person name="Charles M."/>
            <person name="Arnaud D."/>
            <person name="Guo H."/>
            <person name="Daviaud C."/>
            <person name="Alamery S."/>
            <person name="Jabbari K."/>
            <person name="Zhao M."/>
            <person name="Edger P.P."/>
            <person name="Chelaifa H."/>
            <person name="Tack D."/>
            <person name="Lassalle G."/>
            <person name="Mestiri I."/>
            <person name="Schnel N."/>
            <person name="Le Paslier M.C."/>
            <person name="Fan G."/>
            <person name="Renault V."/>
            <person name="Bayer P.E."/>
            <person name="Golicz A.A."/>
            <person name="Manoli S."/>
            <person name="Lee T.H."/>
            <person name="Thi V.H."/>
            <person name="Chalabi S."/>
            <person name="Hu Q."/>
            <person name="Fan C."/>
            <person name="Tollenaere R."/>
            <person name="Lu Y."/>
            <person name="Battail C."/>
            <person name="Shen J."/>
            <person name="Sidebottom C.H."/>
            <person name="Wang X."/>
            <person name="Canaguier A."/>
            <person name="Chauveau A."/>
            <person name="Berard A."/>
            <person name="Deniot G."/>
            <person name="Guan M."/>
            <person name="Liu Z."/>
            <person name="Sun F."/>
            <person name="Lim Y.P."/>
            <person name="Lyons E."/>
            <person name="Town C.D."/>
            <person name="Bancroft I."/>
            <person name="Wang X."/>
            <person name="Meng J."/>
            <person name="Ma J."/>
            <person name="Pires J.C."/>
            <person name="King G.J."/>
            <person name="Brunel D."/>
            <person name="Delourme R."/>
            <person name="Renard M."/>
            <person name="Aury J.M."/>
            <person name="Adams K.L."/>
            <person name="Batley J."/>
            <person name="Snowdon R.J."/>
            <person name="Tost J."/>
            <person name="Edwards D."/>
            <person name="Zhou Y."/>
            <person name="Hua W."/>
            <person name="Sharpe A.G."/>
            <person name="Paterson A.H."/>
            <person name="Guan C."/>
            <person name="Wincker P."/>
        </authorList>
    </citation>
    <scope>NUCLEOTIDE SEQUENCE [LARGE SCALE GENOMIC DNA]</scope>
    <source>
        <strain evidence="11">cv. Darmor-bzh</strain>
    </source>
</reference>
<keyword evidence="4 8" id="KW-0378">Hydrolase</keyword>
<dbReference type="InterPro" id="IPR000070">
    <property type="entry name" value="Pectinesterase_cat"/>
</dbReference>
<organism evidence="10 11">
    <name type="scientific">Brassica napus</name>
    <name type="common">Rape</name>
    <dbReference type="NCBI Taxonomy" id="3708"/>
    <lineage>
        <taxon>Eukaryota</taxon>
        <taxon>Viridiplantae</taxon>
        <taxon>Streptophyta</taxon>
        <taxon>Embryophyta</taxon>
        <taxon>Tracheophyta</taxon>
        <taxon>Spermatophyta</taxon>
        <taxon>Magnoliopsida</taxon>
        <taxon>eudicotyledons</taxon>
        <taxon>Gunneridae</taxon>
        <taxon>Pentapetalae</taxon>
        <taxon>rosids</taxon>
        <taxon>malvids</taxon>
        <taxon>Brassicales</taxon>
        <taxon>Brassicaceae</taxon>
        <taxon>Brassiceae</taxon>
        <taxon>Brassica</taxon>
    </lineage>
</organism>
<dbReference type="PaxDb" id="3708-A0A078I7I7"/>
<comment type="pathway">
    <text evidence="1 8">Glycan metabolism; pectin degradation; 2-dehydro-3-deoxy-D-gluconate from pectin: step 1/5.</text>
</comment>
<dbReference type="SUPFAM" id="SSF51126">
    <property type="entry name" value="Pectin lyase-like"/>
    <property type="match status" value="1"/>
</dbReference>
<dbReference type="PANTHER" id="PTHR31321:SF76">
    <property type="entry name" value="PECTINESTERASE 10-RELATED"/>
    <property type="match status" value="1"/>
</dbReference>
<evidence type="ECO:0000256" key="2">
    <source>
        <dbReference type="ARBA" id="ARBA00008891"/>
    </source>
</evidence>
<dbReference type="Pfam" id="PF01095">
    <property type="entry name" value="Pectinesterase"/>
    <property type="match status" value="1"/>
</dbReference>
<sequence length="189" mass="20956">MATHRIFIAFVTIFCCFCLPHLIEAEQVFVDQSGNGNFTTIQKAIDSVPANNRNWFFINVAAGLYKEKIKIPRDKPFIVLMGAGTSKTRVEWDDHATTEQSPTFATSANNTVVKSLTFVNMYNLPNNGKAKKNITQAAAAMIEGDKCAFYSVGFAGVQDTLWDKNGRHFFHRCTIQGAVDFIFGSGQSI</sequence>
<dbReference type="UniPathway" id="UPA00545">
    <property type="reaction ID" value="UER00823"/>
</dbReference>
<dbReference type="STRING" id="3708.A0A078I7I7"/>
<dbReference type="OMA" id="KPLAECK"/>
<keyword evidence="11" id="KW-1185">Reference proteome</keyword>
<dbReference type="InterPro" id="IPR012334">
    <property type="entry name" value="Pectin_lyas_fold"/>
</dbReference>
<evidence type="ECO:0000256" key="8">
    <source>
        <dbReference type="RuleBase" id="RU000589"/>
    </source>
</evidence>
<dbReference type="Gene3D" id="2.160.20.10">
    <property type="entry name" value="Single-stranded right-handed beta-helix, Pectin lyase-like"/>
    <property type="match status" value="1"/>
</dbReference>
<keyword evidence="5 8" id="KW-0063">Aspartyl esterase</keyword>
<dbReference type="InterPro" id="IPR011050">
    <property type="entry name" value="Pectin_lyase_fold/virulence"/>
</dbReference>
<dbReference type="InterPro" id="IPR033131">
    <property type="entry name" value="Pectinesterase_Asp_AS"/>
</dbReference>
<feature type="active site" evidence="7">
    <location>
        <position position="180"/>
    </location>
</feature>
<dbReference type="SMR" id="A0A078I7I7"/>
<dbReference type="PANTHER" id="PTHR31321">
    <property type="entry name" value="ACYL-COA THIOESTER HYDROLASE YBHC-RELATED"/>
    <property type="match status" value="1"/>
</dbReference>
<protein>
    <recommendedName>
        <fullName evidence="3 8">Pectinesterase</fullName>
        <ecNumber evidence="3 8">3.1.1.11</ecNumber>
    </recommendedName>
</protein>
<comment type="catalytic activity">
    <reaction evidence="6 8">
        <text>[(1-&gt;4)-alpha-D-galacturonosyl methyl ester](n) + n H2O = [(1-&gt;4)-alpha-D-galacturonosyl](n) + n methanol + n H(+)</text>
        <dbReference type="Rhea" id="RHEA:22380"/>
        <dbReference type="Rhea" id="RHEA-COMP:14570"/>
        <dbReference type="Rhea" id="RHEA-COMP:14573"/>
        <dbReference type="ChEBI" id="CHEBI:15377"/>
        <dbReference type="ChEBI" id="CHEBI:15378"/>
        <dbReference type="ChEBI" id="CHEBI:17790"/>
        <dbReference type="ChEBI" id="CHEBI:140522"/>
        <dbReference type="ChEBI" id="CHEBI:140523"/>
        <dbReference type="EC" id="3.1.1.11"/>
    </reaction>
</comment>
<dbReference type="PROSITE" id="PS00503">
    <property type="entry name" value="PECTINESTERASE_2"/>
    <property type="match status" value="1"/>
</dbReference>
<dbReference type="GO" id="GO:0042545">
    <property type="term" value="P:cell wall modification"/>
    <property type="evidence" value="ECO:0007669"/>
    <property type="project" value="UniProtKB-UniRule"/>
</dbReference>
<evidence type="ECO:0000256" key="1">
    <source>
        <dbReference type="ARBA" id="ARBA00005184"/>
    </source>
</evidence>
<dbReference type="Gramene" id="CDY45093">
    <property type="protein sequence ID" value="CDY45093"/>
    <property type="gene ID" value="GSBRNA2T00081373001"/>
</dbReference>
<evidence type="ECO:0000256" key="4">
    <source>
        <dbReference type="ARBA" id="ARBA00022801"/>
    </source>
</evidence>
<dbReference type="GO" id="GO:0045490">
    <property type="term" value="P:pectin catabolic process"/>
    <property type="evidence" value="ECO:0007669"/>
    <property type="project" value="UniProtKB-UniRule"/>
</dbReference>
<dbReference type="EMBL" id="LK032613">
    <property type="protein sequence ID" value="CDY45093.1"/>
    <property type="molecule type" value="Genomic_DNA"/>
</dbReference>
<feature type="chain" id="PRO_5005105192" description="Pectinesterase" evidence="8">
    <location>
        <begin position="26"/>
        <end position="189"/>
    </location>
</feature>
<dbReference type="EC" id="3.1.1.11" evidence="3 8"/>
<evidence type="ECO:0000256" key="7">
    <source>
        <dbReference type="PROSITE-ProRule" id="PRU10040"/>
    </source>
</evidence>
<comment type="similarity">
    <text evidence="2">Belongs to the pectinesterase family.</text>
</comment>
<dbReference type="Proteomes" id="UP000028999">
    <property type="component" value="Unassembled WGS sequence"/>
</dbReference>
<proteinExistence type="inferred from homology"/>
<evidence type="ECO:0000256" key="6">
    <source>
        <dbReference type="ARBA" id="ARBA00047928"/>
    </source>
</evidence>
<keyword evidence="8" id="KW-0732">Signal</keyword>
<evidence type="ECO:0000259" key="9">
    <source>
        <dbReference type="Pfam" id="PF01095"/>
    </source>
</evidence>